<name>A0A558R3T1_9SPHN</name>
<evidence type="ECO:0000313" key="5">
    <source>
        <dbReference type="Proteomes" id="UP000318681"/>
    </source>
</evidence>
<feature type="transmembrane region" description="Helical" evidence="2">
    <location>
        <begin position="76"/>
        <end position="96"/>
    </location>
</feature>
<dbReference type="InterPro" id="IPR046342">
    <property type="entry name" value="CBS_dom_sf"/>
</dbReference>
<gene>
    <name evidence="4" type="ORF">FOY91_10830</name>
</gene>
<dbReference type="PANTHER" id="PTHR33741">
    <property type="entry name" value="TRANSMEMBRANE PROTEIN DDB_G0269096-RELATED"/>
    <property type="match status" value="1"/>
</dbReference>
<feature type="domain" description="CBS" evidence="3">
    <location>
        <begin position="303"/>
        <end position="360"/>
    </location>
</feature>
<dbReference type="OrthoDB" id="9811720at2"/>
<keyword evidence="5" id="KW-1185">Reference proteome</keyword>
<keyword evidence="1" id="KW-0129">CBS domain</keyword>
<feature type="transmembrane region" description="Helical" evidence="2">
    <location>
        <begin position="21"/>
        <end position="45"/>
    </location>
</feature>
<feature type="transmembrane region" description="Helical" evidence="2">
    <location>
        <begin position="102"/>
        <end position="120"/>
    </location>
</feature>
<evidence type="ECO:0000256" key="2">
    <source>
        <dbReference type="SAM" id="Phobius"/>
    </source>
</evidence>
<dbReference type="PANTHER" id="PTHR33741:SF5">
    <property type="entry name" value="TRANSMEMBRANE PROTEIN DDB_G0269096-RELATED"/>
    <property type="match status" value="1"/>
</dbReference>
<evidence type="ECO:0000256" key="1">
    <source>
        <dbReference type="PROSITE-ProRule" id="PRU00703"/>
    </source>
</evidence>
<sequence>MRGRMIRPLEALRRLAPAGRLGWPRACVGALCGIVLTGLLCRLTLGPGALPFLIAPMGASAVLLFAVPASPLAQPWSIVGGNTLSALAGIACALAIPDPVFAAGAAVALAIAVMSMARCLHPPGGAVALTAVIGGPAIAAAGWSFALAPVALNSVVLLAIGWLFNNATRHGYPHRVAAVSVNLHRTADAPAQDRVGYTRADLDAVLARYDELLDVSRDDLDALFRQVQTQAYRRLHGVIRCDRIMSRDVITAGTAQGVGEARDRLLAHRLAAMPVVDADGRVAGLVRHAHLLAGAGRTVGEVMDGSPCLASPDTPIDQLLPVLSGGRYHEAIVADGDGRLLGLITQTDLLAALWRGHVAEQVTAGGAA</sequence>
<dbReference type="Pfam" id="PF00571">
    <property type="entry name" value="CBS"/>
    <property type="match status" value="2"/>
</dbReference>
<dbReference type="PROSITE" id="PS51371">
    <property type="entry name" value="CBS"/>
    <property type="match status" value="2"/>
</dbReference>
<dbReference type="EMBL" id="VNIM01000039">
    <property type="protein sequence ID" value="TVV74045.1"/>
    <property type="molecule type" value="Genomic_DNA"/>
</dbReference>
<keyword evidence="2" id="KW-0812">Transmembrane</keyword>
<dbReference type="AlphaFoldDB" id="A0A558R3T1"/>
<proteinExistence type="predicted"/>
<comment type="caution">
    <text evidence="4">The sequence shown here is derived from an EMBL/GenBank/DDBJ whole genome shotgun (WGS) entry which is preliminary data.</text>
</comment>
<organism evidence="4 5">
    <name type="scientific">Alterirhizorhabdus solaris</name>
    <dbReference type="NCBI Taxonomy" id="2529389"/>
    <lineage>
        <taxon>Bacteria</taxon>
        <taxon>Pseudomonadati</taxon>
        <taxon>Pseudomonadota</taxon>
        <taxon>Alphaproteobacteria</taxon>
        <taxon>Sphingomonadales</taxon>
        <taxon>Rhizorhabdaceae</taxon>
        <taxon>Alterirhizorhabdus</taxon>
    </lineage>
</organism>
<dbReference type="InterPro" id="IPR058581">
    <property type="entry name" value="TM_HPP"/>
</dbReference>
<dbReference type="Proteomes" id="UP000318681">
    <property type="component" value="Unassembled WGS sequence"/>
</dbReference>
<dbReference type="InterPro" id="IPR007065">
    <property type="entry name" value="HPP"/>
</dbReference>
<feature type="domain" description="CBS" evidence="3">
    <location>
        <begin position="245"/>
        <end position="302"/>
    </location>
</feature>
<dbReference type="InterPro" id="IPR000644">
    <property type="entry name" value="CBS_dom"/>
</dbReference>
<evidence type="ECO:0000313" key="4">
    <source>
        <dbReference type="EMBL" id="TVV74045.1"/>
    </source>
</evidence>
<dbReference type="SMART" id="SM00116">
    <property type="entry name" value="CBS"/>
    <property type="match status" value="2"/>
</dbReference>
<keyword evidence="2" id="KW-1133">Transmembrane helix</keyword>
<accession>A0A558R3T1</accession>
<protein>
    <submittedName>
        <fullName evidence="4">HPP family protein</fullName>
    </submittedName>
</protein>
<feature type="transmembrane region" description="Helical" evidence="2">
    <location>
        <begin position="127"/>
        <end position="145"/>
    </location>
</feature>
<evidence type="ECO:0000259" key="3">
    <source>
        <dbReference type="PROSITE" id="PS51371"/>
    </source>
</evidence>
<keyword evidence="2" id="KW-0472">Membrane</keyword>
<feature type="transmembrane region" description="Helical" evidence="2">
    <location>
        <begin position="51"/>
        <end position="69"/>
    </location>
</feature>
<dbReference type="Gene3D" id="3.10.580.10">
    <property type="entry name" value="CBS-domain"/>
    <property type="match status" value="2"/>
</dbReference>
<reference evidence="4 5" key="1">
    <citation type="submission" date="2019-07" db="EMBL/GenBank/DDBJ databases">
        <title>Sphingomonas solaris sp. nov., isolated from a solar panel from Boston, Massachusetts.</title>
        <authorList>
            <person name="Tanner K."/>
            <person name="Pascual J."/>
            <person name="Mancuso C."/>
            <person name="Pereto J."/>
            <person name="Khalil A."/>
            <person name="Vilanova C."/>
        </authorList>
    </citation>
    <scope>NUCLEOTIDE SEQUENCE [LARGE SCALE GENOMIC DNA]</scope>
    <source>
        <strain evidence="4 5">R4DWN</strain>
    </source>
</reference>
<dbReference type="Pfam" id="PF04982">
    <property type="entry name" value="TM_HPP"/>
    <property type="match status" value="1"/>
</dbReference>
<dbReference type="SUPFAM" id="SSF54631">
    <property type="entry name" value="CBS-domain pair"/>
    <property type="match status" value="1"/>
</dbReference>
<feature type="transmembrane region" description="Helical" evidence="2">
    <location>
        <begin position="151"/>
        <end position="168"/>
    </location>
</feature>